<dbReference type="EMBL" id="JAWDGP010006604">
    <property type="protein sequence ID" value="KAK3738068.1"/>
    <property type="molecule type" value="Genomic_DNA"/>
</dbReference>
<gene>
    <name evidence="1" type="ORF">RRG08_064971</name>
</gene>
<protein>
    <submittedName>
        <fullName evidence="1">Uncharacterized protein</fullName>
    </submittedName>
</protein>
<reference evidence="1" key="1">
    <citation type="journal article" date="2023" name="G3 (Bethesda)">
        <title>A reference genome for the long-term kleptoplast-retaining sea slug Elysia crispata morphotype clarki.</title>
        <authorList>
            <person name="Eastman K.E."/>
            <person name="Pendleton A.L."/>
            <person name="Shaikh M.A."/>
            <person name="Suttiyut T."/>
            <person name="Ogas R."/>
            <person name="Tomko P."/>
            <person name="Gavelis G."/>
            <person name="Widhalm J.R."/>
            <person name="Wisecaver J.H."/>
        </authorList>
    </citation>
    <scope>NUCLEOTIDE SEQUENCE</scope>
    <source>
        <strain evidence="1">ECLA1</strain>
    </source>
</reference>
<comment type="caution">
    <text evidence="1">The sequence shown here is derived from an EMBL/GenBank/DDBJ whole genome shotgun (WGS) entry which is preliminary data.</text>
</comment>
<evidence type="ECO:0000313" key="1">
    <source>
        <dbReference type="EMBL" id="KAK3738068.1"/>
    </source>
</evidence>
<name>A0AAE1CVL7_9GAST</name>
<evidence type="ECO:0000313" key="2">
    <source>
        <dbReference type="Proteomes" id="UP001283361"/>
    </source>
</evidence>
<organism evidence="1 2">
    <name type="scientific">Elysia crispata</name>
    <name type="common">lettuce slug</name>
    <dbReference type="NCBI Taxonomy" id="231223"/>
    <lineage>
        <taxon>Eukaryota</taxon>
        <taxon>Metazoa</taxon>
        <taxon>Spiralia</taxon>
        <taxon>Lophotrochozoa</taxon>
        <taxon>Mollusca</taxon>
        <taxon>Gastropoda</taxon>
        <taxon>Heterobranchia</taxon>
        <taxon>Euthyneura</taxon>
        <taxon>Panpulmonata</taxon>
        <taxon>Sacoglossa</taxon>
        <taxon>Placobranchoidea</taxon>
        <taxon>Plakobranchidae</taxon>
        <taxon>Elysia</taxon>
    </lineage>
</organism>
<accession>A0AAE1CVL7</accession>
<dbReference type="AlphaFoldDB" id="A0AAE1CVL7"/>
<sequence>MTSRPVKRHTTPDFISQSGQASYLANTATLFWLIRKSNRALWKGWGEKREWGWWDGLRIRWEQSSLGPSTAIRERSWDLWFDTVMNFISPRELAADMEHFDSDYSEYRLRSFVRLFMFQEWDACFGDSALELLFYDGLEGMTII</sequence>
<dbReference type="Proteomes" id="UP001283361">
    <property type="component" value="Unassembled WGS sequence"/>
</dbReference>
<keyword evidence="2" id="KW-1185">Reference proteome</keyword>
<proteinExistence type="predicted"/>